<dbReference type="GO" id="GO:0016539">
    <property type="term" value="P:intein-mediated protein splicing"/>
    <property type="evidence" value="ECO:0007669"/>
    <property type="project" value="InterPro"/>
</dbReference>
<geneLocation type="plastid" evidence="16"/>
<dbReference type="GO" id="GO:0009507">
    <property type="term" value="C:chloroplast"/>
    <property type="evidence" value="ECO:0007669"/>
    <property type="project" value="UniProtKB-SubCell"/>
</dbReference>
<dbReference type="InterPro" id="IPR027417">
    <property type="entry name" value="P-loop_NTPase"/>
</dbReference>
<dbReference type="SUPFAM" id="SSF48024">
    <property type="entry name" value="N-terminal domain of DnaB helicase"/>
    <property type="match status" value="1"/>
</dbReference>
<evidence type="ECO:0000256" key="6">
    <source>
        <dbReference type="ARBA" id="ARBA00022741"/>
    </source>
</evidence>
<dbReference type="InterPro" id="IPR007694">
    <property type="entry name" value="DNA_helicase_DnaB-like_C"/>
</dbReference>
<dbReference type="SUPFAM" id="SSF51294">
    <property type="entry name" value="Hedgehog/intein (Hint) domain"/>
    <property type="match status" value="1"/>
</dbReference>
<evidence type="ECO:0000256" key="13">
    <source>
        <dbReference type="ARBA" id="ARBA00048954"/>
    </source>
</evidence>
<protein>
    <recommendedName>
        <fullName evidence="14">Replicative DNA helicase</fullName>
        <ecNumber evidence="14">5.6.2.3</ecNumber>
    </recommendedName>
</protein>
<dbReference type="Pfam" id="PF14890">
    <property type="entry name" value="Intein_splicing"/>
    <property type="match status" value="1"/>
</dbReference>
<keyword evidence="5" id="KW-0677">Repeat</keyword>
<comment type="subcellular location">
    <subcellularLocation>
        <location evidence="1">Plastid</location>
        <location evidence="1">Chloroplast</location>
    </subcellularLocation>
</comment>
<dbReference type="SMART" id="SM00306">
    <property type="entry name" value="HintN"/>
    <property type="match status" value="1"/>
</dbReference>
<dbReference type="CDD" id="cd00984">
    <property type="entry name" value="DnaB_C"/>
    <property type="match status" value="1"/>
</dbReference>
<keyword evidence="8 14" id="KW-0347">Helicase</keyword>
<evidence type="ECO:0000256" key="4">
    <source>
        <dbReference type="ARBA" id="ARBA00022705"/>
    </source>
</evidence>
<keyword evidence="11" id="KW-0413">Isomerase</keyword>
<dbReference type="InterPro" id="IPR036844">
    <property type="entry name" value="Hint_dom_sf"/>
</dbReference>
<dbReference type="Gene3D" id="1.10.860.10">
    <property type="entry name" value="DNAb Helicase, Chain A"/>
    <property type="match status" value="1"/>
</dbReference>
<dbReference type="GO" id="GO:0005829">
    <property type="term" value="C:cytosol"/>
    <property type="evidence" value="ECO:0007669"/>
    <property type="project" value="TreeGrafter"/>
</dbReference>
<feature type="domain" description="SF4 helicase" evidence="15">
    <location>
        <begin position="550"/>
        <end position="612"/>
    </location>
</feature>
<keyword evidence="10 14" id="KW-0238">DNA-binding</keyword>
<dbReference type="Pfam" id="PF03796">
    <property type="entry name" value="DnaB_C"/>
    <property type="match status" value="1"/>
</dbReference>
<dbReference type="PANTHER" id="PTHR30153">
    <property type="entry name" value="REPLICATIVE DNA HELICASE DNAB"/>
    <property type="match status" value="1"/>
</dbReference>
<dbReference type="InterPro" id="IPR006141">
    <property type="entry name" value="Intein_N"/>
</dbReference>
<evidence type="ECO:0000256" key="3">
    <source>
        <dbReference type="ARBA" id="ARBA00022515"/>
    </source>
</evidence>
<dbReference type="GO" id="GO:0006269">
    <property type="term" value="P:DNA replication, synthesis of primer"/>
    <property type="evidence" value="ECO:0007669"/>
    <property type="project" value="UniProtKB-UniRule"/>
</dbReference>
<evidence type="ECO:0000259" key="15">
    <source>
        <dbReference type="PROSITE" id="PS51199"/>
    </source>
</evidence>
<accession>A0A222AHK8</accession>
<organism evidence="16">
    <name type="scientific">Storeatula sp. CCMP1868</name>
    <dbReference type="NCBI Taxonomy" id="195070"/>
    <lineage>
        <taxon>Eukaryota</taxon>
        <taxon>Cryptophyceae</taxon>
        <taxon>Pyrenomonadales</taxon>
        <taxon>Pyrenomonadaceae</taxon>
        <taxon>Storeatula</taxon>
    </lineage>
</organism>
<dbReference type="InterPro" id="IPR036185">
    <property type="entry name" value="DNA_heli_DnaB-like_N_sf"/>
</dbReference>
<reference evidence="16" key="1">
    <citation type="journal article" date="2017" name="Genome Biol. Evol.">
        <title>Evolutionary Dynamics of Cryptophyte Plastid Genomes.</title>
        <authorList>
            <person name="Kim J.I."/>
            <person name="Moore C.E."/>
            <person name="Archibald J.M."/>
            <person name="Bhattacharya D."/>
            <person name="Yi G."/>
            <person name="Yoon H.S."/>
            <person name="Shin W."/>
        </authorList>
    </citation>
    <scope>NUCLEOTIDE SEQUENCE</scope>
    <source>
        <strain evidence="16">CCMP1868</strain>
    </source>
</reference>
<proteinExistence type="inferred from homology"/>
<dbReference type="InterPro" id="IPR003587">
    <property type="entry name" value="Hint_dom_N"/>
</dbReference>
<comment type="similarity">
    <text evidence="2 14">Belongs to the helicase family. DnaB subfamily.</text>
</comment>
<sequence length="612" mass="70637">MNSQYNTLDSKTKPPHNLIIEQTILSEILLNRKNTSFIFYKVKKDFFYLESHQYIFEAAQKVYEENSRVNLDIVIDYLNSLGILNNIGGTKSLINLVNASIVTKDIETYVVLLIDKYIRRKIINAATDIQKLAYEASDSVEFIFDEAERILFSITQEKTSENLLLASEVLLETFLDLENRSLESNYSGVKSGFFDLDIITQGFQKSDLIIIAGRPSMGKTAFALNLARNVVDEEATPVIIFSLEMSRQQLIYRFLSTESQVMHSKLRTGQVSREEWYAISKAINILASLKIYLDDTPNLSLTSIRNKINNLKIQYGSIKMIVLDYLQLLSAGNNRESRVQELSRLTRGLKILAKEFDTPILVLSQLSRNVESRLNKRPLLSDLRESGCIAGDSKVYVLNKNKYCKLKESIKINSITKVPSIHNRKKNYINFKFTKIQRIFCTGIDLLYIIEVLNKRTLKLTSNHKLLTLRGWICLSKVIVKDLVSIIDIYNFSKGLLYFTFYNELKNRKSPILSFVSIFNINVHGKDLCYDLWIPKYHNYIVNHLCIHNSIEQDADLVLMLYRDDYYENNNHKENLEDNITELIITKHRNGPIGTINLVFNPQTVTFNNIIF</sequence>
<dbReference type="Gene3D" id="3.40.50.300">
    <property type="entry name" value="P-loop containing nucleotide triphosphate hydrolases"/>
    <property type="match status" value="2"/>
</dbReference>
<evidence type="ECO:0000256" key="8">
    <source>
        <dbReference type="ARBA" id="ARBA00022806"/>
    </source>
</evidence>
<dbReference type="GO" id="GO:0005524">
    <property type="term" value="F:ATP binding"/>
    <property type="evidence" value="ECO:0007669"/>
    <property type="project" value="UniProtKB-UniRule"/>
</dbReference>
<comment type="function">
    <text evidence="14">The main replicative DNA helicase, it participates in initiation and elongation during chromosome replication. Travels ahead of the DNA replisome, separating dsDNA into templates for DNA synthesis. A processive ATP-dependent 5'-3' DNA helicase it has DNA-dependent ATPase activity.</text>
</comment>
<dbReference type="EC" id="5.6.2.3" evidence="14"/>
<dbReference type="PANTHER" id="PTHR30153:SF2">
    <property type="entry name" value="REPLICATIVE DNA HELICASE"/>
    <property type="match status" value="1"/>
</dbReference>
<evidence type="ECO:0000256" key="14">
    <source>
        <dbReference type="RuleBase" id="RU362085"/>
    </source>
</evidence>
<keyword evidence="3 14" id="KW-0639">Primosome</keyword>
<dbReference type="PROSITE" id="PS50817">
    <property type="entry name" value="INTEIN_N_TER"/>
    <property type="match status" value="1"/>
</dbReference>
<dbReference type="InterPro" id="IPR007693">
    <property type="entry name" value="DNA_helicase_DnaB-like_N"/>
</dbReference>
<evidence type="ECO:0000313" key="16">
    <source>
        <dbReference type="EMBL" id="ASO75852.1"/>
    </source>
</evidence>
<dbReference type="InterPro" id="IPR030934">
    <property type="entry name" value="Intein_C"/>
</dbReference>
<dbReference type="AlphaFoldDB" id="A0A222AHK8"/>
<keyword evidence="4 14" id="KW-0235">DNA replication</keyword>
<dbReference type="EMBL" id="KY856940">
    <property type="protein sequence ID" value="ASO75852.1"/>
    <property type="molecule type" value="Genomic_DNA"/>
</dbReference>
<keyword evidence="6 14" id="KW-0547">Nucleotide-binding</keyword>
<evidence type="ECO:0000256" key="11">
    <source>
        <dbReference type="ARBA" id="ARBA00023235"/>
    </source>
</evidence>
<name>A0A222AHK8_9CRYP</name>
<dbReference type="GO" id="GO:0016887">
    <property type="term" value="F:ATP hydrolysis activity"/>
    <property type="evidence" value="ECO:0007669"/>
    <property type="project" value="RHEA"/>
</dbReference>
<feature type="domain" description="SF4 helicase" evidence="15">
    <location>
        <begin position="182"/>
        <end position="387"/>
    </location>
</feature>
<dbReference type="GO" id="GO:0043139">
    <property type="term" value="F:5'-3' DNA helicase activity"/>
    <property type="evidence" value="ECO:0007669"/>
    <property type="project" value="UniProtKB-EC"/>
</dbReference>
<evidence type="ECO:0000256" key="9">
    <source>
        <dbReference type="ARBA" id="ARBA00022840"/>
    </source>
</evidence>
<comment type="catalytic activity">
    <reaction evidence="13 14">
        <text>ATP + H2O = ADP + phosphate + H(+)</text>
        <dbReference type="Rhea" id="RHEA:13065"/>
        <dbReference type="ChEBI" id="CHEBI:15377"/>
        <dbReference type="ChEBI" id="CHEBI:15378"/>
        <dbReference type="ChEBI" id="CHEBI:30616"/>
        <dbReference type="ChEBI" id="CHEBI:43474"/>
        <dbReference type="ChEBI" id="CHEBI:456216"/>
        <dbReference type="EC" id="5.6.2.3"/>
    </reaction>
</comment>
<dbReference type="InterPro" id="IPR007692">
    <property type="entry name" value="DNA_helicase_DnaB"/>
</dbReference>
<comment type="function">
    <text evidence="12">The intein is an endonuclease.</text>
</comment>
<dbReference type="InterPro" id="IPR016136">
    <property type="entry name" value="DNA_helicase_N/primase_C"/>
</dbReference>
<dbReference type="PROSITE" id="PS51199">
    <property type="entry name" value="SF4_HELICASE"/>
    <property type="match status" value="2"/>
</dbReference>
<evidence type="ECO:0000256" key="12">
    <source>
        <dbReference type="ARBA" id="ARBA00044940"/>
    </source>
</evidence>
<gene>
    <name evidence="16" type="primary">dnaB</name>
</gene>
<keyword evidence="7 14" id="KW-0378">Hydrolase</keyword>
<keyword evidence="16" id="KW-0934">Plastid</keyword>
<dbReference type="Pfam" id="PF00772">
    <property type="entry name" value="DnaB"/>
    <property type="match status" value="1"/>
</dbReference>
<keyword evidence="9 14" id="KW-0067">ATP-binding</keyword>
<evidence type="ECO:0000256" key="1">
    <source>
        <dbReference type="ARBA" id="ARBA00004229"/>
    </source>
</evidence>
<evidence type="ECO:0000256" key="7">
    <source>
        <dbReference type="ARBA" id="ARBA00022801"/>
    </source>
</evidence>
<evidence type="ECO:0000256" key="5">
    <source>
        <dbReference type="ARBA" id="ARBA00022737"/>
    </source>
</evidence>
<evidence type="ECO:0000256" key="2">
    <source>
        <dbReference type="ARBA" id="ARBA00008428"/>
    </source>
</evidence>
<evidence type="ECO:0000256" key="10">
    <source>
        <dbReference type="ARBA" id="ARBA00023125"/>
    </source>
</evidence>
<dbReference type="SUPFAM" id="SSF52540">
    <property type="entry name" value="P-loop containing nucleoside triphosphate hydrolases"/>
    <property type="match status" value="2"/>
</dbReference>
<dbReference type="NCBIfam" id="TIGR00665">
    <property type="entry name" value="DnaB"/>
    <property type="match status" value="1"/>
</dbReference>
<dbReference type="PROSITE" id="PS50818">
    <property type="entry name" value="INTEIN_C_TER"/>
    <property type="match status" value="1"/>
</dbReference>
<dbReference type="GO" id="GO:0003677">
    <property type="term" value="F:DNA binding"/>
    <property type="evidence" value="ECO:0007669"/>
    <property type="project" value="UniProtKB-UniRule"/>
</dbReference>
<dbReference type="CDD" id="cd00081">
    <property type="entry name" value="Hint"/>
    <property type="match status" value="1"/>
</dbReference>